<evidence type="ECO:0000313" key="8">
    <source>
        <dbReference type="Proteomes" id="UP000275727"/>
    </source>
</evidence>
<dbReference type="Gene3D" id="1.10.10.10">
    <property type="entry name" value="Winged helix-like DNA-binding domain superfamily/Winged helix DNA-binding domain"/>
    <property type="match status" value="1"/>
</dbReference>
<evidence type="ECO:0000313" key="6">
    <source>
        <dbReference type="EMBL" id="BBE32738.1"/>
    </source>
</evidence>
<evidence type="ECO:0000256" key="3">
    <source>
        <dbReference type="ARBA" id="ARBA00023125"/>
    </source>
</evidence>
<dbReference type="EMBL" id="AP018711">
    <property type="protein sequence ID" value="BBE32738.1"/>
    <property type="molecule type" value="Genomic_DNA"/>
</dbReference>
<dbReference type="SUPFAM" id="SSF46785">
    <property type="entry name" value="Winged helix' DNA-binding domain"/>
    <property type="match status" value="1"/>
</dbReference>
<dbReference type="Proteomes" id="UP000275727">
    <property type="component" value="Chromosome"/>
</dbReference>
<dbReference type="RefSeq" id="WP_121050994.1">
    <property type="nucleotide sequence ID" value="NZ_AP018711.1"/>
</dbReference>
<dbReference type="PANTHER" id="PTHR30537">
    <property type="entry name" value="HTH-TYPE TRANSCRIPTIONAL REGULATOR"/>
    <property type="match status" value="1"/>
</dbReference>
<keyword evidence="3 7" id="KW-0238">DNA-binding</keyword>
<dbReference type="InterPro" id="IPR036388">
    <property type="entry name" value="WH-like_DNA-bd_sf"/>
</dbReference>
<dbReference type="Pfam" id="PF03466">
    <property type="entry name" value="LysR_substrate"/>
    <property type="match status" value="1"/>
</dbReference>
<reference evidence="6 8" key="1">
    <citation type="submission" date="2018-06" db="EMBL/GenBank/DDBJ databases">
        <title>Complete Genome Sequence of the Microcystin-Degrading Bacterium Sphingosinicella microcystinivorans Strain B-9.</title>
        <authorList>
            <person name="Jin H."/>
            <person name="Nishizawa T."/>
            <person name="Guo Y."/>
            <person name="Nishizawa A."/>
            <person name="Park H."/>
            <person name="Kato H."/>
            <person name="Tsuji K."/>
            <person name="Harada K."/>
        </authorList>
    </citation>
    <scope>NUCLEOTIDE SEQUENCE [LARGE SCALE GENOMIC DNA]</scope>
    <source>
        <strain evidence="6 8">B9</strain>
    </source>
</reference>
<evidence type="ECO:0000313" key="9">
    <source>
        <dbReference type="Proteomes" id="UP000276029"/>
    </source>
</evidence>
<dbReference type="Proteomes" id="UP000276029">
    <property type="component" value="Unassembled WGS sequence"/>
</dbReference>
<dbReference type="CDD" id="cd08422">
    <property type="entry name" value="PBP2_CrgA_like"/>
    <property type="match status" value="1"/>
</dbReference>
<dbReference type="Pfam" id="PF00126">
    <property type="entry name" value="HTH_1"/>
    <property type="match status" value="1"/>
</dbReference>
<keyword evidence="9" id="KW-1185">Reference proteome</keyword>
<dbReference type="PANTHER" id="PTHR30537:SF5">
    <property type="entry name" value="HTH-TYPE TRANSCRIPTIONAL ACTIVATOR TTDR-RELATED"/>
    <property type="match status" value="1"/>
</dbReference>
<reference evidence="7 9" key="2">
    <citation type="submission" date="2018-10" db="EMBL/GenBank/DDBJ databases">
        <title>Genomic Encyclopedia of Type Strains, Phase IV (KMG-IV): sequencing the most valuable type-strain genomes for metagenomic binning, comparative biology and taxonomic classification.</title>
        <authorList>
            <person name="Goeker M."/>
        </authorList>
    </citation>
    <scope>NUCLEOTIDE SEQUENCE [LARGE SCALE GENOMIC DNA]</scope>
    <source>
        <strain evidence="7 9">DSM 19791</strain>
    </source>
</reference>
<gene>
    <name evidence="7" type="ORF">DFR51_2196</name>
    <name evidence="6" type="ORF">SmB9_03960</name>
</gene>
<name>A0AAD1D2V4_SPHMI</name>
<dbReference type="InterPro" id="IPR036390">
    <property type="entry name" value="WH_DNA-bd_sf"/>
</dbReference>
<accession>A0AAD1D2V4</accession>
<dbReference type="GO" id="GO:0003700">
    <property type="term" value="F:DNA-binding transcription factor activity"/>
    <property type="evidence" value="ECO:0007669"/>
    <property type="project" value="InterPro"/>
</dbReference>
<feature type="domain" description="HTH lysR-type" evidence="5">
    <location>
        <begin position="1"/>
        <end position="57"/>
    </location>
</feature>
<protein>
    <submittedName>
        <fullName evidence="7">DNA-binding transcriptional LysR family regulator</fullName>
    </submittedName>
    <submittedName>
        <fullName evidence="6">LysR family transcriptional regulator</fullName>
    </submittedName>
</protein>
<sequence>MDADYVLFAKIIESGSLSAAGRAVGLSPAMVSKRLARLEARLGAALVNRTTRRLALTETGARFHADVLAILKAVAEAEARVAGDKDGPAGLLRVSAPTSFGRLHIAPHLKRFLDAYPRITLDLDLSDGFVDLMAARIDVAVRITPTVGGGVSARRLATNRRILCAAPAYIAQHGAPEDTAALGDTQRHRLLAATGQFPWRLTGVGGSAGARTVTIDGTSRVRTNSSEVVRELCIAGVGIALRSLWDVSADLAAGRLVRILPDCEGSADVGIYAVSPRRPETAPAVRAFTDFLEGLYGPVPPWEG</sequence>
<evidence type="ECO:0000256" key="4">
    <source>
        <dbReference type="ARBA" id="ARBA00023163"/>
    </source>
</evidence>
<evidence type="ECO:0000313" key="7">
    <source>
        <dbReference type="EMBL" id="RKS88983.1"/>
    </source>
</evidence>
<keyword evidence="4" id="KW-0804">Transcription</keyword>
<dbReference type="Gene3D" id="3.40.190.290">
    <property type="match status" value="1"/>
</dbReference>
<dbReference type="EMBL" id="RBWX01000008">
    <property type="protein sequence ID" value="RKS88983.1"/>
    <property type="molecule type" value="Genomic_DNA"/>
</dbReference>
<dbReference type="GO" id="GO:0003677">
    <property type="term" value="F:DNA binding"/>
    <property type="evidence" value="ECO:0007669"/>
    <property type="project" value="UniProtKB-KW"/>
</dbReference>
<evidence type="ECO:0000256" key="1">
    <source>
        <dbReference type="ARBA" id="ARBA00009437"/>
    </source>
</evidence>
<proteinExistence type="inferred from homology"/>
<organism evidence="6 8">
    <name type="scientific">Sphingosinicella microcystinivorans</name>
    <dbReference type="NCBI Taxonomy" id="335406"/>
    <lineage>
        <taxon>Bacteria</taxon>
        <taxon>Pseudomonadati</taxon>
        <taxon>Pseudomonadota</taxon>
        <taxon>Alphaproteobacteria</taxon>
        <taxon>Sphingomonadales</taxon>
        <taxon>Sphingosinicellaceae</taxon>
        <taxon>Sphingosinicella</taxon>
    </lineage>
</organism>
<dbReference type="InterPro" id="IPR058163">
    <property type="entry name" value="LysR-type_TF_proteobact-type"/>
</dbReference>
<evidence type="ECO:0000256" key="2">
    <source>
        <dbReference type="ARBA" id="ARBA00023015"/>
    </source>
</evidence>
<dbReference type="PROSITE" id="PS50931">
    <property type="entry name" value="HTH_LYSR"/>
    <property type="match status" value="1"/>
</dbReference>
<dbReference type="InterPro" id="IPR000847">
    <property type="entry name" value="LysR_HTH_N"/>
</dbReference>
<dbReference type="SUPFAM" id="SSF53850">
    <property type="entry name" value="Periplasmic binding protein-like II"/>
    <property type="match status" value="1"/>
</dbReference>
<dbReference type="KEGG" id="smic:SmB9_03960"/>
<evidence type="ECO:0000259" key="5">
    <source>
        <dbReference type="PROSITE" id="PS50931"/>
    </source>
</evidence>
<keyword evidence="2" id="KW-0805">Transcription regulation</keyword>
<dbReference type="InterPro" id="IPR005119">
    <property type="entry name" value="LysR_subst-bd"/>
</dbReference>
<comment type="similarity">
    <text evidence="1">Belongs to the LysR transcriptional regulatory family.</text>
</comment>
<dbReference type="AlphaFoldDB" id="A0AAD1D2V4"/>